<dbReference type="RefSeq" id="WP_210901320.1">
    <property type="nucleotide sequence ID" value="NZ_CP071696.1"/>
</dbReference>
<keyword evidence="1" id="KW-1133">Transmembrane helix</keyword>
<evidence type="ECO:0000313" key="3">
    <source>
        <dbReference type="Proteomes" id="UP000671914"/>
    </source>
</evidence>
<dbReference type="EMBL" id="CP071696">
    <property type="protein sequence ID" value="QTX05901.1"/>
    <property type="molecule type" value="Genomic_DNA"/>
</dbReference>
<protein>
    <submittedName>
        <fullName evidence="2">Uncharacterized protein</fullName>
    </submittedName>
</protein>
<feature type="transmembrane region" description="Helical" evidence="1">
    <location>
        <begin position="34"/>
        <end position="58"/>
    </location>
</feature>
<evidence type="ECO:0000313" key="2">
    <source>
        <dbReference type="EMBL" id="QTX05901.1"/>
    </source>
</evidence>
<sequence>MARDEADDYGPLSEIAEARVPEEPARRPMRIWDLIVSIVLLLIMVALAALITFAAPYIAFARTGCADSAECLFGTDGITTTMLIAPGIISLVGSIAAVALLAFRRIAFWVPLVGIVLLAVLFLLAMVVL</sequence>
<organism evidence="2 3">
    <name type="scientific">Agromyces archimandritae</name>
    <dbReference type="NCBI Taxonomy" id="2781962"/>
    <lineage>
        <taxon>Bacteria</taxon>
        <taxon>Bacillati</taxon>
        <taxon>Actinomycetota</taxon>
        <taxon>Actinomycetes</taxon>
        <taxon>Micrococcales</taxon>
        <taxon>Microbacteriaceae</taxon>
        <taxon>Agromyces</taxon>
    </lineage>
</organism>
<feature type="transmembrane region" description="Helical" evidence="1">
    <location>
        <begin position="78"/>
        <end position="101"/>
    </location>
</feature>
<dbReference type="KEGG" id="aarc:G127AT_06825"/>
<name>A0A975IRB1_9MICO</name>
<gene>
    <name evidence="2" type="ORF">G127AT_06825</name>
</gene>
<keyword evidence="1" id="KW-0472">Membrane</keyword>
<reference evidence="2" key="1">
    <citation type="submission" date="2021-03" db="EMBL/GenBank/DDBJ databases">
        <title>Agromyces archimandritus sp. nov., isolated from the cockroach Archimandrita tessellata.</title>
        <authorList>
            <person name="Guzman J."/>
            <person name="Ortuzar M."/>
            <person name="Poehlein A."/>
            <person name="Daniel R."/>
            <person name="Trujillo M."/>
            <person name="Vilcinskas A."/>
        </authorList>
    </citation>
    <scope>NUCLEOTIDE SEQUENCE</scope>
    <source>
        <strain evidence="2">G127AT</strain>
    </source>
</reference>
<feature type="transmembrane region" description="Helical" evidence="1">
    <location>
        <begin position="108"/>
        <end position="128"/>
    </location>
</feature>
<keyword evidence="1" id="KW-0812">Transmembrane</keyword>
<evidence type="ECO:0000256" key="1">
    <source>
        <dbReference type="SAM" id="Phobius"/>
    </source>
</evidence>
<dbReference type="Proteomes" id="UP000671914">
    <property type="component" value="Chromosome"/>
</dbReference>
<keyword evidence="3" id="KW-1185">Reference proteome</keyword>
<accession>A0A975IRB1</accession>
<dbReference type="AlphaFoldDB" id="A0A975IRB1"/>
<proteinExistence type="predicted"/>